<proteinExistence type="predicted"/>
<organism evidence="3 4">
    <name type="scientific">Aspergillus lucknowensis</name>
    <dbReference type="NCBI Taxonomy" id="176173"/>
    <lineage>
        <taxon>Eukaryota</taxon>
        <taxon>Fungi</taxon>
        <taxon>Dikarya</taxon>
        <taxon>Ascomycota</taxon>
        <taxon>Pezizomycotina</taxon>
        <taxon>Eurotiomycetes</taxon>
        <taxon>Eurotiomycetidae</taxon>
        <taxon>Eurotiales</taxon>
        <taxon>Aspergillaceae</taxon>
        <taxon>Aspergillus</taxon>
        <taxon>Aspergillus subgen. Nidulantes</taxon>
    </lineage>
</organism>
<evidence type="ECO:0008006" key="5">
    <source>
        <dbReference type="Google" id="ProtNLM"/>
    </source>
</evidence>
<dbReference type="GeneID" id="98141046"/>
<feature type="region of interest" description="Disordered" evidence="1">
    <location>
        <begin position="108"/>
        <end position="158"/>
    </location>
</feature>
<keyword evidence="4" id="KW-1185">Reference proteome</keyword>
<evidence type="ECO:0000256" key="1">
    <source>
        <dbReference type="SAM" id="MobiDB-lite"/>
    </source>
</evidence>
<reference evidence="3 4" key="1">
    <citation type="submission" date="2024-07" db="EMBL/GenBank/DDBJ databases">
        <title>Section-level genome sequencing and comparative genomics of Aspergillus sections Usti and Cavernicolus.</title>
        <authorList>
            <consortium name="Lawrence Berkeley National Laboratory"/>
            <person name="Nybo J.L."/>
            <person name="Vesth T.C."/>
            <person name="Theobald S."/>
            <person name="Frisvad J.C."/>
            <person name="Larsen T.O."/>
            <person name="Kjaerboelling I."/>
            <person name="Rothschild-Mancinelli K."/>
            <person name="Lyhne E.K."/>
            <person name="Kogle M.E."/>
            <person name="Barry K."/>
            <person name="Clum A."/>
            <person name="Na H."/>
            <person name="Ledsgaard L."/>
            <person name="Lin J."/>
            <person name="Lipzen A."/>
            <person name="Kuo A."/>
            <person name="Riley R."/>
            <person name="Mondo S."/>
            <person name="Labutti K."/>
            <person name="Haridas S."/>
            <person name="Pangalinan J."/>
            <person name="Salamov A.A."/>
            <person name="Simmons B.A."/>
            <person name="Magnuson J.K."/>
            <person name="Chen J."/>
            <person name="Drula E."/>
            <person name="Henrissat B."/>
            <person name="Wiebenga A."/>
            <person name="Lubbers R.J."/>
            <person name="Gomes A.C."/>
            <person name="Macurrencykelacurrency M.R."/>
            <person name="Stajich J."/>
            <person name="Grigoriev I.V."/>
            <person name="Mortensen U.H."/>
            <person name="De Vries R.P."/>
            <person name="Baker S.E."/>
            <person name="Andersen M.R."/>
        </authorList>
    </citation>
    <scope>NUCLEOTIDE SEQUENCE [LARGE SCALE GENOMIC DNA]</scope>
    <source>
        <strain evidence="3 4">CBS 449.75</strain>
    </source>
</reference>
<evidence type="ECO:0000313" key="4">
    <source>
        <dbReference type="Proteomes" id="UP001610432"/>
    </source>
</evidence>
<comment type="caution">
    <text evidence="3">The sequence shown here is derived from an EMBL/GenBank/DDBJ whole genome shotgun (WGS) entry which is preliminary data.</text>
</comment>
<dbReference type="Proteomes" id="UP001610432">
    <property type="component" value="Unassembled WGS sequence"/>
</dbReference>
<name>A0ABR4LHD1_9EURO</name>
<gene>
    <name evidence="3" type="ORF">BJX67DRAFT_233892</name>
</gene>
<evidence type="ECO:0000313" key="3">
    <source>
        <dbReference type="EMBL" id="KAL2863944.1"/>
    </source>
</evidence>
<feature type="compositionally biased region" description="Low complexity" evidence="1">
    <location>
        <begin position="109"/>
        <end position="137"/>
    </location>
</feature>
<feature type="chain" id="PRO_5046656418" description="Extracellular membrane protein CFEM domain-containing protein" evidence="2">
    <location>
        <begin position="18"/>
        <end position="214"/>
    </location>
</feature>
<dbReference type="EMBL" id="JBFXLQ010000046">
    <property type="protein sequence ID" value="KAL2863944.1"/>
    <property type="molecule type" value="Genomic_DNA"/>
</dbReference>
<feature type="signal peptide" evidence="2">
    <location>
        <begin position="1"/>
        <end position="17"/>
    </location>
</feature>
<evidence type="ECO:0000256" key="2">
    <source>
        <dbReference type="SAM" id="SignalP"/>
    </source>
</evidence>
<keyword evidence="2" id="KW-0732">Signal</keyword>
<dbReference type="RefSeq" id="XP_070882923.1">
    <property type="nucleotide sequence ID" value="XM_071025974.1"/>
</dbReference>
<protein>
    <recommendedName>
        <fullName evidence="5">Extracellular membrane protein CFEM domain-containing protein</fullName>
    </recommendedName>
</protein>
<accession>A0ABR4LHD1</accession>
<sequence length="214" mass="22720">MKFTLVALSSVLALVAAQESSSTTSGAPATTTSMTAAESCVLRCNDDDRCCKAQCLGVPCPSDEMANDTNDCVANCDQGDGSEADTQAYAQCQARCYTTHYFPATVTVSNGASSTGTDSTATSTGDSSDSNSDDSNTAPPPRKTQRRPVLRPSPRSSLVPLPLVWPASSWLRGLCKRRKPPMGGTRVIGIRGRDQTRFMASGRTWLEWIAPNTV</sequence>